<dbReference type="InterPro" id="IPR023214">
    <property type="entry name" value="HAD_sf"/>
</dbReference>
<dbReference type="SUPFAM" id="SSF56784">
    <property type="entry name" value="HAD-like"/>
    <property type="match status" value="1"/>
</dbReference>
<dbReference type="AlphaFoldDB" id="A0A7U3VQ13"/>
<evidence type="ECO:0000313" key="1">
    <source>
        <dbReference type="EMBL" id="BBA99290.1"/>
    </source>
</evidence>
<keyword evidence="2" id="KW-1185">Reference proteome</keyword>
<name>A0A7U3VQ13_9ACTN</name>
<organism evidence="1 2">
    <name type="scientific">Actinacidiphila reveromycinica</name>
    <dbReference type="NCBI Taxonomy" id="659352"/>
    <lineage>
        <taxon>Bacteria</taxon>
        <taxon>Bacillati</taxon>
        <taxon>Actinomycetota</taxon>
        <taxon>Actinomycetes</taxon>
        <taxon>Kitasatosporales</taxon>
        <taxon>Streptomycetaceae</taxon>
        <taxon>Actinacidiphila</taxon>
    </lineage>
</organism>
<reference evidence="1 2" key="4">
    <citation type="journal article" date="2020" name="Sci. Rep.">
        <title>beta-carboline chemical signals induce reveromycin production through a LuxR family regulator in Streptomyces sp. SN-593.</title>
        <authorList>
            <person name="Panthee S."/>
            <person name="Kito N."/>
            <person name="Hayashi T."/>
            <person name="Shimizu T."/>
            <person name="Ishikawa J."/>
            <person name="Hamamoto H."/>
            <person name="Osada H."/>
            <person name="Takahashi S."/>
        </authorList>
    </citation>
    <scope>NUCLEOTIDE SEQUENCE [LARGE SCALE GENOMIC DNA]</scope>
    <source>
        <strain evidence="1 2">SN-593</strain>
    </source>
</reference>
<dbReference type="RefSeq" id="WP_202235306.1">
    <property type="nucleotide sequence ID" value="NZ_AP018365.1"/>
</dbReference>
<protein>
    <submittedName>
        <fullName evidence="1">Uncharacterized protein</fullName>
    </submittedName>
</protein>
<dbReference type="EMBL" id="AP018365">
    <property type="protein sequence ID" value="BBA99290.1"/>
    <property type="molecule type" value="Genomic_DNA"/>
</dbReference>
<gene>
    <name evidence="1" type="ORF">RVR_5843</name>
</gene>
<evidence type="ECO:0000313" key="2">
    <source>
        <dbReference type="Proteomes" id="UP000595703"/>
    </source>
</evidence>
<accession>A0A7U3VQ13</accession>
<reference evidence="1 2" key="1">
    <citation type="journal article" date="2010" name="J. Bacteriol.">
        <title>Biochemical characterization of a novel indole prenyltransferase from Streptomyces sp. SN-593.</title>
        <authorList>
            <person name="Takahashi S."/>
            <person name="Takagi H."/>
            <person name="Toyoda A."/>
            <person name="Uramoto M."/>
            <person name="Nogawa T."/>
            <person name="Ueki M."/>
            <person name="Sakaki Y."/>
            <person name="Osada H."/>
        </authorList>
    </citation>
    <scope>NUCLEOTIDE SEQUENCE [LARGE SCALE GENOMIC DNA]</scope>
    <source>
        <strain evidence="1 2">SN-593</strain>
    </source>
</reference>
<sequence>MSTIAVDFDGVLHSYERGWADGTIYGDWKPGAVVALSQLMRRHAVFVHTTRPARQVARWIEQRSGHGIECTTRVPRTGWLRRPGFWNEHGVLLVTDRKLAATHYIDDRAVRFETWPQALRDVGIEPLVGEVP</sequence>
<proteinExistence type="predicted"/>
<reference evidence="1 2" key="3">
    <citation type="journal article" date="2011" name="Nat. Chem. Biol.">
        <title>Reveromycin A biosynthesis uses RevG and RevJ for stereospecific spiroacetal formation.</title>
        <authorList>
            <person name="Takahashi S."/>
            <person name="Toyoda A."/>
            <person name="Sekiyama Y."/>
            <person name="Takagi H."/>
            <person name="Nogawa T."/>
            <person name="Uramoto M."/>
            <person name="Suzuki R."/>
            <person name="Koshino H."/>
            <person name="Kumano T."/>
            <person name="Panthee S."/>
            <person name="Dairi T."/>
            <person name="Ishikawa J."/>
            <person name="Ikeda H."/>
            <person name="Sakaki Y."/>
            <person name="Osada H."/>
        </authorList>
    </citation>
    <scope>NUCLEOTIDE SEQUENCE [LARGE SCALE GENOMIC DNA]</scope>
    <source>
        <strain evidence="1 2">SN-593</strain>
    </source>
</reference>
<dbReference type="KEGG" id="arev:RVR_5843"/>
<reference evidence="1 2" key="2">
    <citation type="journal article" date="2011" name="J. Antibiot.">
        <title>Furaquinocins I and J: novel polyketide isoprenoid hybrid compounds from Streptomyces reveromyceticus SN-593.</title>
        <authorList>
            <person name="Panthee S."/>
            <person name="Takahashi S."/>
            <person name="Takagi H."/>
            <person name="Nogawa T."/>
            <person name="Oowada E."/>
            <person name="Uramoto M."/>
            <person name="Osada H."/>
        </authorList>
    </citation>
    <scope>NUCLEOTIDE SEQUENCE [LARGE SCALE GENOMIC DNA]</scope>
    <source>
        <strain evidence="1 2">SN-593</strain>
    </source>
</reference>
<dbReference type="Gene3D" id="3.40.50.1000">
    <property type="entry name" value="HAD superfamily/HAD-like"/>
    <property type="match status" value="1"/>
</dbReference>
<dbReference type="Proteomes" id="UP000595703">
    <property type="component" value="Chromosome"/>
</dbReference>
<dbReference type="InterPro" id="IPR036412">
    <property type="entry name" value="HAD-like_sf"/>
</dbReference>